<comment type="caution">
    <text evidence="1">The sequence shown here is derived from an EMBL/GenBank/DDBJ whole genome shotgun (WGS) entry which is preliminary data.</text>
</comment>
<organism evidence="1 2">
    <name type="scientific">Dendrolimus kikuchii</name>
    <dbReference type="NCBI Taxonomy" id="765133"/>
    <lineage>
        <taxon>Eukaryota</taxon>
        <taxon>Metazoa</taxon>
        <taxon>Ecdysozoa</taxon>
        <taxon>Arthropoda</taxon>
        <taxon>Hexapoda</taxon>
        <taxon>Insecta</taxon>
        <taxon>Pterygota</taxon>
        <taxon>Neoptera</taxon>
        <taxon>Endopterygota</taxon>
        <taxon>Lepidoptera</taxon>
        <taxon>Glossata</taxon>
        <taxon>Ditrysia</taxon>
        <taxon>Bombycoidea</taxon>
        <taxon>Lasiocampidae</taxon>
        <taxon>Dendrolimus</taxon>
    </lineage>
</organism>
<gene>
    <name evidence="1" type="ORF">K1T71_006861</name>
</gene>
<keyword evidence="2" id="KW-1185">Reference proteome</keyword>
<evidence type="ECO:0000313" key="2">
    <source>
        <dbReference type="Proteomes" id="UP000824533"/>
    </source>
</evidence>
<sequence length="56" mass="6321">MKIFAFTILLISFIAMVMGARPAPNARQQHGDPTIPDLKHSESPHPHIQDSMERQL</sequence>
<proteinExistence type="predicted"/>
<reference evidence="1 2" key="1">
    <citation type="journal article" date="2021" name="Front. Genet.">
        <title>Chromosome-Level Genome Assembly Reveals Significant Gene Expansion in the Toll and IMD Signaling Pathways of Dendrolimus kikuchii.</title>
        <authorList>
            <person name="Zhou J."/>
            <person name="Wu P."/>
            <person name="Xiong Z."/>
            <person name="Liu N."/>
            <person name="Zhao N."/>
            <person name="Ji M."/>
            <person name="Qiu Y."/>
            <person name="Yang B."/>
        </authorList>
    </citation>
    <scope>NUCLEOTIDE SEQUENCE [LARGE SCALE GENOMIC DNA]</scope>
    <source>
        <strain evidence="1">Ann1</strain>
    </source>
</reference>
<dbReference type="Proteomes" id="UP000824533">
    <property type="component" value="Linkage Group LG11"/>
</dbReference>
<dbReference type="EMBL" id="CM034397">
    <property type="protein sequence ID" value="KAJ0177988.1"/>
    <property type="molecule type" value="Genomic_DNA"/>
</dbReference>
<protein>
    <submittedName>
        <fullName evidence="1">Uncharacterized protein</fullName>
    </submittedName>
</protein>
<name>A0ACC1D314_9NEOP</name>
<accession>A0ACC1D314</accession>
<evidence type="ECO:0000313" key="1">
    <source>
        <dbReference type="EMBL" id="KAJ0177988.1"/>
    </source>
</evidence>